<dbReference type="GO" id="GO:1904680">
    <property type="term" value="F:peptide transmembrane transporter activity"/>
    <property type="evidence" value="ECO:0007669"/>
    <property type="project" value="TreeGrafter"/>
</dbReference>
<dbReference type="PROSITE" id="PS51257">
    <property type="entry name" value="PROKAR_LIPOPROTEIN"/>
    <property type="match status" value="1"/>
</dbReference>
<dbReference type="OrthoDB" id="9796817at2"/>
<comment type="similarity">
    <text evidence="2">Belongs to the bacterial solute-binding protein 5 family.</text>
</comment>
<dbReference type="InterPro" id="IPR030678">
    <property type="entry name" value="Peptide/Ni-bd"/>
</dbReference>
<keyword evidence="3" id="KW-0813">Transport</keyword>
<dbReference type="AlphaFoldDB" id="H5X9D7"/>
<dbReference type="GO" id="GO:0015833">
    <property type="term" value="P:peptide transport"/>
    <property type="evidence" value="ECO:0007669"/>
    <property type="project" value="TreeGrafter"/>
</dbReference>
<organism evidence="7 8">
    <name type="scientific">Saccharomonospora marina XMU15</name>
    <dbReference type="NCBI Taxonomy" id="882083"/>
    <lineage>
        <taxon>Bacteria</taxon>
        <taxon>Bacillati</taxon>
        <taxon>Actinomycetota</taxon>
        <taxon>Actinomycetes</taxon>
        <taxon>Pseudonocardiales</taxon>
        <taxon>Pseudonocardiaceae</taxon>
        <taxon>Saccharomonospora</taxon>
    </lineage>
</organism>
<dbReference type="PANTHER" id="PTHR30290">
    <property type="entry name" value="PERIPLASMIC BINDING COMPONENT OF ABC TRANSPORTER"/>
    <property type="match status" value="1"/>
</dbReference>
<dbReference type="Gene3D" id="3.10.105.10">
    <property type="entry name" value="Dipeptide-binding Protein, Domain 3"/>
    <property type="match status" value="1"/>
</dbReference>
<evidence type="ECO:0000313" key="7">
    <source>
        <dbReference type="EMBL" id="EHR50302.1"/>
    </source>
</evidence>
<dbReference type="EMBL" id="CM001439">
    <property type="protein sequence ID" value="EHR50302.1"/>
    <property type="molecule type" value="Genomic_DNA"/>
</dbReference>
<gene>
    <name evidence="7" type="ORF">SacmaDRAFT_2046</name>
</gene>
<dbReference type="PROSITE" id="PS01040">
    <property type="entry name" value="SBP_BACTERIAL_5"/>
    <property type="match status" value="1"/>
</dbReference>
<keyword evidence="8" id="KW-1185">Reference proteome</keyword>
<sequence length="541" mass="58264">MKVRRTRRLWSIVGLLSVAALTVSCSSAGEDAAGSGTGEAGSDSTYQVGMIGTDSGGNPVRGGTFTMAGFSEPRLLDPAETIVAGSTGGVEMAAVYDVLLRWDSEANKVVPRLAESISANDDFTTWTLTLRDGVKFSDGSPLNAAAVKWSIERYVEKGATEAKLWQASVTKIGTPDERTVVFELADKWPTFDHMLTSGPGMIVAKSADAGGKFKPVGAGPFTFERHAPQEELVLKANDGYWDGRPNLDRIRVVYLNDPHASMESFGSGGVNSVFLRDPDLVDKALADKLPGFLNMVSLGNVAMINAAEGRPGADPRVRQAMHHAINPELIRQRAFQGAGVASNAIFPEFSQWHTDTEPLPYDPEQAKRLLSEAKADGFDGKVSYTDAQDPASRATALAFKSSLEAVGFEVELDLTRTVADQISKVAVKQDYDVAGWGISWREAGPYGRMFATLHSKGNLSAGMPTGKEMDALLDEFRGAETLEQQRAVMAKIQQQWNEDVPALVYGPTPEFLVWAENIHGVVDTTNSMVLLDKAWIEGGGS</sequence>
<feature type="domain" description="Solute-binding protein family 5" evidence="6">
    <location>
        <begin position="108"/>
        <end position="457"/>
    </location>
</feature>
<proteinExistence type="inferred from homology"/>
<dbReference type="STRING" id="882083.SacmaDRAFT_2046"/>
<dbReference type="GO" id="GO:0042597">
    <property type="term" value="C:periplasmic space"/>
    <property type="evidence" value="ECO:0007669"/>
    <property type="project" value="UniProtKB-ARBA"/>
</dbReference>
<dbReference type="PANTHER" id="PTHR30290:SF9">
    <property type="entry name" value="OLIGOPEPTIDE-BINDING PROTEIN APPA"/>
    <property type="match status" value="1"/>
</dbReference>
<dbReference type="SUPFAM" id="SSF53850">
    <property type="entry name" value="Periplasmic binding protein-like II"/>
    <property type="match status" value="1"/>
</dbReference>
<evidence type="ECO:0000256" key="4">
    <source>
        <dbReference type="ARBA" id="ARBA00022729"/>
    </source>
</evidence>
<dbReference type="RefSeq" id="WP_009153687.1">
    <property type="nucleotide sequence ID" value="NZ_CM001439.1"/>
</dbReference>
<evidence type="ECO:0000256" key="2">
    <source>
        <dbReference type="ARBA" id="ARBA00005695"/>
    </source>
</evidence>
<dbReference type="PIRSF" id="PIRSF002741">
    <property type="entry name" value="MppA"/>
    <property type="match status" value="1"/>
</dbReference>
<comment type="subcellular location">
    <subcellularLocation>
        <location evidence="1">Cell membrane</location>
        <topology evidence="1">Lipid-anchor</topology>
    </subcellularLocation>
</comment>
<evidence type="ECO:0000313" key="8">
    <source>
        <dbReference type="Proteomes" id="UP000004926"/>
    </source>
</evidence>
<evidence type="ECO:0000259" key="6">
    <source>
        <dbReference type="Pfam" id="PF00496"/>
    </source>
</evidence>
<name>H5X9D7_9PSEU</name>
<dbReference type="InterPro" id="IPR023765">
    <property type="entry name" value="SBP_5_CS"/>
</dbReference>
<feature type="chain" id="PRO_5003600802" evidence="5">
    <location>
        <begin position="29"/>
        <end position="541"/>
    </location>
</feature>
<evidence type="ECO:0000256" key="3">
    <source>
        <dbReference type="ARBA" id="ARBA00022448"/>
    </source>
</evidence>
<reference evidence="7 8" key="1">
    <citation type="journal article" date="2012" name="Stand. Genomic Sci.">
        <title>Genome sequence of the ocean sediment bacterium Saccharomonospora marina type strain (XMU15(T)).</title>
        <authorList>
            <person name="Klenk H.P."/>
            <person name="Lu M."/>
            <person name="Lucas S."/>
            <person name="Lapidus A."/>
            <person name="Copeland A."/>
            <person name="Pitluck S."/>
            <person name="Goodwin L.A."/>
            <person name="Han C."/>
            <person name="Tapia R."/>
            <person name="Brambilla E.M."/>
            <person name="Potter G."/>
            <person name="Land M."/>
            <person name="Ivanova N."/>
            <person name="Rohde M."/>
            <person name="Goker M."/>
            <person name="Detter J.C."/>
            <person name="Li W.J."/>
            <person name="Kyrpides N.C."/>
            <person name="Woyke T."/>
        </authorList>
    </citation>
    <scope>NUCLEOTIDE SEQUENCE [LARGE SCALE GENOMIC DNA]</scope>
    <source>
        <strain evidence="7 8">XMU15</strain>
    </source>
</reference>
<keyword evidence="4 5" id="KW-0732">Signal</keyword>
<evidence type="ECO:0000256" key="5">
    <source>
        <dbReference type="SAM" id="SignalP"/>
    </source>
</evidence>
<dbReference type="CDD" id="cd00995">
    <property type="entry name" value="PBP2_NikA_DppA_OppA_like"/>
    <property type="match status" value="1"/>
</dbReference>
<dbReference type="eggNOG" id="COG0747">
    <property type="taxonomic scope" value="Bacteria"/>
</dbReference>
<accession>H5X9D7</accession>
<dbReference type="InterPro" id="IPR039424">
    <property type="entry name" value="SBP_5"/>
</dbReference>
<dbReference type="HOGENOM" id="CLU_017028_7_3_11"/>
<evidence type="ECO:0000256" key="1">
    <source>
        <dbReference type="ARBA" id="ARBA00004193"/>
    </source>
</evidence>
<dbReference type="Proteomes" id="UP000004926">
    <property type="component" value="Chromosome"/>
</dbReference>
<protein>
    <submittedName>
        <fullName evidence="7">ABC-type dipeptide transport system, periplasmic component</fullName>
    </submittedName>
</protein>
<dbReference type="Pfam" id="PF00496">
    <property type="entry name" value="SBP_bac_5"/>
    <property type="match status" value="1"/>
</dbReference>
<dbReference type="Gene3D" id="3.40.190.10">
    <property type="entry name" value="Periplasmic binding protein-like II"/>
    <property type="match status" value="1"/>
</dbReference>
<dbReference type="GO" id="GO:0043190">
    <property type="term" value="C:ATP-binding cassette (ABC) transporter complex"/>
    <property type="evidence" value="ECO:0007669"/>
    <property type="project" value="InterPro"/>
</dbReference>
<feature type="signal peptide" evidence="5">
    <location>
        <begin position="1"/>
        <end position="28"/>
    </location>
</feature>
<dbReference type="InterPro" id="IPR000914">
    <property type="entry name" value="SBP_5_dom"/>
</dbReference>